<dbReference type="CDD" id="cd00038">
    <property type="entry name" value="CAP_ED"/>
    <property type="match status" value="1"/>
</dbReference>
<keyword evidence="8" id="KW-0407">Ion channel</keyword>
<dbReference type="PROSITE" id="PS00889">
    <property type="entry name" value="CNMP_BINDING_2"/>
    <property type="match status" value="1"/>
</dbReference>
<evidence type="ECO:0000256" key="10">
    <source>
        <dbReference type="SAM" id="Phobius"/>
    </source>
</evidence>
<protein>
    <recommendedName>
        <fullName evidence="11">Cyclic nucleotide-binding domain-containing protein</fullName>
    </recommendedName>
</protein>
<evidence type="ECO:0000256" key="5">
    <source>
        <dbReference type="ARBA" id="ARBA00023065"/>
    </source>
</evidence>
<evidence type="ECO:0000259" key="11">
    <source>
        <dbReference type="PROSITE" id="PS50042"/>
    </source>
</evidence>
<feature type="transmembrane region" description="Helical" evidence="10">
    <location>
        <begin position="538"/>
        <end position="558"/>
    </location>
</feature>
<accession>A0A7S3XE36</accession>
<feature type="transmembrane region" description="Helical" evidence="10">
    <location>
        <begin position="737"/>
        <end position="761"/>
    </location>
</feature>
<evidence type="ECO:0000313" key="12">
    <source>
        <dbReference type="EMBL" id="CAE0610273.1"/>
    </source>
</evidence>
<dbReference type="SUPFAM" id="SSF51206">
    <property type="entry name" value="cAMP-binding domain-like"/>
    <property type="match status" value="1"/>
</dbReference>
<comment type="subcellular location">
    <subcellularLocation>
        <location evidence="1">Membrane</location>
        <topology evidence="1">Multi-pass membrane protein</topology>
    </subcellularLocation>
</comment>
<dbReference type="InterPro" id="IPR000595">
    <property type="entry name" value="cNMP-bd_dom"/>
</dbReference>
<evidence type="ECO:0000256" key="2">
    <source>
        <dbReference type="ARBA" id="ARBA00022448"/>
    </source>
</evidence>
<proteinExistence type="predicted"/>
<keyword evidence="3 10" id="KW-0812">Transmembrane</keyword>
<dbReference type="InterPro" id="IPR050866">
    <property type="entry name" value="CNG_cation_channel"/>
</dbReference>
<evidence type="ECO:0000256" key="3">
    <source>
        <dbReference type="ARBA" id="ARBA00022692"/>
    </source>
</evidence>
<dbReference type="GO" id="GO:0005221">
    <property type="term" value="F:intracellularly cyclic nucleotide-activated monoatomic cation channel activity"/>
    <property type="evidence" value="ECO:0007669"/>
    <property type="project" value="InterPro"/>
</dbReference>
<dbReference type="PANTHER" id="PTHR45638:SF11">
    <property type="entry name" value="CYCLIC NUCLEOTIDE-GATED CATION CHANNEL SUBUNIT A"/>
    <property type="match status" value="1"/>
</dbReference>
<dbReference type="Gene3D" id="1.10.287.70">
    <property type="match status" value="1"/>
</dbReference>
<evidence type="ECO:0000256" key="6">
    <source>
        <dbReference type="ARBA" id="ARBA00023136"/>
    </source>
</evidence>
<dbReference type="SUPFAM" id="SSF81324">
    <property type="entry name" value="Voltage-gated potassium channels"/>
    <property type="match status" value="1"/>
</dbReference>
<reference evidence="12" key="1">
    <citation type="submission" date="2021-01" db="EMBL/GenBank/DDBJ databases">
        <authorList>
            <person name="Corre E."/>
            <person name="Pelletier E."/>
            <person name="Niang G."/>
            <person name="Scheremetjew M."/>
            <person name="Finn R."/>
            <person name="Kale V."/>
            <person name="Holt S."/>
            <person name="Cochrane G."/>
            <person name="Meng A."/>
            <person name="Brown T."/>
            <person name="Cohen L."/>
        </authorList>
    </citation>
    <scope>NUCLEOTIDE SEQUENCE</scope>
    <source>
        <strain evidence="12">CCMP1897</strain>
    </source>
</reference>
<feature type="transmembrane region" description="Helical" evidence="10">
    <location>
        <begin position="607"/>
        <end position="626"/>
    </location>
</feature>
<sequence>MAGMEGIRASPKASCGRWLACTPPLEAMLDVCASLRNEGGGTDLPDDADGLRRALLQNQKKVLKKLWEKPLHAAFLTYESVRKLSGEGCMYVETHVAHGDAVARRNVSETRARLAIVLAATQQACSTSWIAQYVRMVVHMDGCRSYKEMVRLCDALQGLTQLGVVGVGFQVITSRGETYVRIGSKGKMRIAGNRFAQLLRNLRQAGLWIALAVDLGSAEPRSVEVALRFMRPQRILLRPGSEESFAKLTDDKTGTQLKATIVANDLLVQVGFDPTPFLNHAETMDKTTVSESGSEDSNVSAESSDLLLGKLRSGESGPAPGARNTLTSDAQHMKEQSVDKFGSYARRDDLESNLSLEEKLQQMLTNHPLLRLLHDPIPGLARCIVIDVEDPGFAGCELADAIALLVTRASITPVAFKVMMLKLMERASTTNAQRQQIISYATIQYLGSTLAHSPWAAEVAINARKVVRLLHAQHFKPTMLSAFMEDQYLEVLSRYHNNWRTISDAIDIPSTRTSIAAHSNSLSFFEYQGNAGNPPRGMWKMFFVATMQHIASVCTEVVEPRSKRANIYFAVLSVVILLCTVLDPLLFGYACGMPQPGCQVGWFSAKVVLECCYAMCMLYTFNVGYLRKEEDGRPSTAINREEIAMHYLNGWFGADLLSVTIYFICIPLYNSSDVCKDWPSSASSSEYPLTGYTSMCSSSSPCCEAASWVEFVPLLSLLRLLRLLWMEIPLFMKQTYWYVLCIILFAFFLTAHVVGASWIFISRQLNWVYACVVTEGVFQENGQTFYLGESIPKQFVNPLSNDCPDNTTSVCGQSGILNPFLQFQSLGKMYLAGTYFGFHTVANFGPENIPCTTGEMMLSFMSVIIGLASFALIIGEIDSIVREKNKINVWFREKLDETHKFIDRHKLSPDLSQRILHYIEEGWRRNRGLEDKNLLESLSGTLRRDVQLCLHRRMVADVPFFRQCSKEFVDAVCEKLEAGWCPPNEILIHKGSIGMEMYFLHEGEVEVSADPEMTHVFARMQGGSFFGELALLHEGGLLRTASIRSTTYCEYATLKKGDLDQLLLRFPREKKMLWRMSQQRKARSDQLEAEEAARSHAAIICQRAIRQYRMRKLLDVTDTSIASGSKA</sequence>
<dbReference type="GO" id="GO:0016020">
    <property type="term" value="C:membrane"/>
    <property type="evidence" value="ECO:0007669"/>
    <property type="project" value="UniProtKB-SubCell"/>
</dbReference>
<keyword evidence="2" id="KW-0813">Transport</keyword>
<name>A0A7S3XE36_9CHLO</name>
<keyword evidence="5" id="KW-0406">Ion transport</keyword>
<keyword evidence="7" id="KW-1071">Ligand-gated ion channel</keyword>
<dbReference type="SMART" id="SM00100">
    <property type="entry name" value="cNMP"/>
    <property type="match status" value="1"/>
</dbReference>
<dbReference type="Gene3D" id="1.10.287.630">
    <property type="entry name" value="Helix hairpin bin"/>
    <property type="match status" value="1"/>
</dbReference>
<evidence type="ECO:0000256" key="7">
    <source>
        <dbReference type="ARBA" id="ARBA00023286"/>
    </source>
</evidence>
<dbReference type="InterPro" id="IPR018488">
    <property type="entry name" value="cNMP-bd_CS"/>
</dbReference>
<feature type="region of interest" description="Disordered" evidence="9">
    <location>
        <begin position="310"/>
        <end position="336"/>
    </location>
</feature>
<evidence type="ECO:0000256" key="1">
    <source>
        <dbReference type="ARBA" id="ARBA00004141"/>
    </source>
</evidence>
<feature type="transmembrane region" description="Helical" evidence="10">
    <location>
        <begin position="856"/>
        <end position="877"/>
    </location>
</feature>
<feature type="transmembrane region" description="Helical" evidence="10">
    <location>
        <begin position="647"/>
        <end position="669"/>
    </location>
</feature>
<dbReference type="AlphaFoldDB" id="A0A7S3XE36"/>
<dbReference type="GO" id="GO:0044877">
    <property type="term" value="F:protein-containing complex binding"/>
    <property type="evidence" value="ECO:0007669"/>
    <property type="project" value="TreeGrafter"/>
</dbReference>
<dbReference type="PROSITE" id="PS50042">
    <property type="entry name" value="CNMP_BINDING_3"/>
    <property type="match status" value="1"/>
</dbReference>
<dbReference type="Pfam" id="PF00027">
    <property type="entry name" value="cNMP_binding"/>
    <property type="match status" value="1"/>
</dbReference>
<organism evidence="12">
    <name type="scientific">Picocystis salinarum</name>
    <dbReference type="NCBI Taxonomy" id="88271"/>
    <lineage>
        <taxon>Eukaryota</taxon>
        <taxon>Viridiplantae</taxon>
        <taxon>Chlorophyta</taxon>
        <taxon>Picocystophyceae</taxon>
        <taxon>Picocystales</taxon>
        <taxon>Picocystaceae</taxon>
        <taxon>Picocystis</taxon>
    </lineage>
</organism>
<dbReference type="PANTHER" id="PTHR45638">
    <property type="entry name" value="CYCLIC NUCLEOTIDE-GATED CATION CHANNEL SUBUNIT A"/>
    <property type="match status" value="1"/>
</dbReference>
<dbReference type="Gene3D" id="2.60.120.10">
    <property type="entry name" value="Jelly Rolls"/>
    <property type="match status" value="1"/>
</dbReference>
<keyword evidence="6 10" id="KW-0472">Membrane</keyword>
<evidence type="ECO:0000256" key="4">
    <source>
        <dbReference type="ARBA" id="ARBA00022989"/>
    </source>
</evidence>
<evidence type="ECO:0000256" key="9">
    <source>
        <dbReference type="SAM" id="MobiDB-lite"/>
    </source>
</evidence>
<feature type="transmembrane region" description="Helical" evidence="10">
    <location>
        <begin position="565"/>
        <end position="587"/>
    </location>
</feature>
<feature type="domain" description="Cyclic nucleotide-binding" evidence="11">
    <location>
        <begin position="960"/>
        <end position="1080"/>
    </location>
</feature>
<evidence type="ECO:0000256" key="8">
    <source>
        <dbReference type="ARBA" id="ARBA00023303"/>
    </source>
</evidence>
<keyword evidence="4 10" id="KW-1133">Transmembrane helix</keyword>
<dbReference type="EMBL" id="HBIS01004523">
    <property type="protein sequence ID" value="CAE0610273.1"/>
    <property type="molecule type" value="Transcribed_RNA"/>
</dbReference>
<dbReference type="InterPro" id="IPR018490">
    <property type="entry name" value="cNMP-bd_dom_sf"/>
</dbReference>
<gene>
    <name evidence="12" type="ORF">PSAL00342_LOCUS4108</name>
</gene>
<dbReference type="InterPro" id="IPR014710">
    <property type="entry name" value="RmlC-like_jellyroll"/>
</dbReference>